<sequence length="71" mass="7362">MTNGPKATALGIAAGALLSGLLGTPGTAQSLFDGCPSDEILARFKDFGRTGQMPPDLGKWLNTPDAQYIEP</sequence>
<keyword evidence="2" id="KW-1185">Reference proteome</keyword>
<dbReference type="EMBL" id="CP124616">
    <property type="protein sequence ID" value="WGW05302.1"/>
    <property type="molecule type" value="Genomic_DNA"/>
</dbReference>
<name>A0ABY8QL14_9RHOB</name>
<evidence type="ECO:0000313" key="2">
    <source>
        <dbReference type="Proteomes" id="UP001241605"/>
    </source>
</evidence>
<dbReference type="Proteomes" id="UP001241605">
    <property type="component" value="Chromosome"/>
</dbReference>
<evidence type="ECO:0000313" key="1">
    <source>
        <dbReference type="EMBL" id="WGW05302.1"/>
    </source>
</evidence>
<protein>
    <submittedName>
        <fullName evidence="1">Uncharacterized protein</fullName>
    </submittedName>
</protein>
<dbReference type="RefSeq" id="WP_282301929.1">
    <property type="nucleotide sequence ID" value="NZ_CP124616.1"/>
</dbReference>
<reference evidence="1 2" key="1">
    <citation type="submission" date="2023-05" db="EMBL/GenBank/DDBJ databases">
        <title>YMD87, complete Genome.</title>
        <authorList>
            <person name="Zhang J."/>
            <person name="Xu X."/>
        </authorList>
    </citation>
    <scope>NUCLEOTIDE SEQUENCE [LARGE SCALE GENOMIC DNA]</scope>
    <source>
        <strain evidence="1 2">YMD87</strain>
    </source>
</reference>
<proteinExistence type="predicted"/>
<organism evidence="1 2">
    <name type="scientific">Tropicibacter oceani</name>
    <dbReference type="NCBI Taxonomy" id="3058420"/>
    <lineage>
        <taxon>Bacteria</taxon>
        <taxon>Pseudomonadati</taxon>
        <taxon>Pseudomonadota</taxon>
        <taxon>Alphaproteobacteria</taxon>
        <taxon>Rhodobacterales</taxon>
        <taxon>Roseobacteraceae</taxon>
        <taxon>Tropicibacter</taxon>
    </lineage>
</organism>
<accession>A0ABY8QL14</accession>
<gene>
    <name evidence="1" type="ORF">QF118_07080</name>
</gene>